<name>A0ABU3K0R4_9ACTN</name>
<feature type="region of interest" description="Disordered" evidence="1">
    <location>
        <begin position="90"/>
        <end position="111"/>
    </location>
</feature>
<reference evidence="2 3" key="1">
    <citation type="submission" date="2023-05" db="EMBL/GenBank/DDBJ databases">
        <title>Streptomyces fuscus sp. nov., a brown-black pigment producing actinomyces isolated from dry sand of Sea duck farm.</title>
        <authorList>
            <person name="Xie J."/>
            <person name="Shen N."/>
        </authorList>
    </citation>
    <scope>NUCLEOTIDE SEQUENCE [LARGE SCALE GENOMIC DNA]</scope>
    <source>
        <strain evidence="2 3">CGMCC 4.1745</strain>
    </source>
</reference>
<dbReference type="RefSeq" id="WP_394306316.1">
    <property type="nucleotide sequence ID" value="NZ_JASKMA010000035.1"/>
</dbReference>
<sequence length="111" mass="12137">MDIDIWRTVMKVGAHQEFDVTVTAVASVGSKVVIDGGGIGFIDQVKHPSWWDVNVAPPQIGDRLHVVVLDPDREPPRLSALQKDMDIARRLTGRDAAARDTPDGTSPGDRR</sequence>
<comment type="caution">
    <text evidence="2">The sequence shown here is derived from an EMBL/GenBank/DDBJ whole genome shotgun (WGS) entry which is preliminary data.</text>
</comment>
<protein>
    <submittedName>
        <fullName evidence="2">Uncharacterized protein</fullName>
    </submittedName>
</protein>
<accession>A0ABU3K0R4</accession>
<evidence type="ECO:0000313" key="2">
    <source>
        <dbReference type="EMBL" id="MDT6987793.1"/>
    </source>
</evidence>
<keyword evidence="3" id="KW-1185">Reference proteome</keyword>
<proteinExistence type="predicted"/>
<gene>
    <name evidence="2" type="ORF">QNO04_30560</name>
</gene>
<dbReference type="Proteomes" id="UP001249760">
    <property type="component" value="Unassembled WGS sequence"/>
</dbReference>
<evidence type="ECO:0000256" key="1">
    <source>
        <dbReference type="SAM" id="MobiDB-lite"/>
    </source>
</evidence>
<dbReference type="EMBL" id="JASKMA010000035">
    <property type="protein sequence ID" value="MDT6987793.1"/>
    <property type="molecule type" value="Genomic_DNA"/>
</dbReference>
<organism evidence="2 3">
    <name type="scientific">Streptomyces lusitanus</name>
    <dbReference type="NCBI Taxonomy" id="68232"/>
    <lineage>
        <taxon>Bacteria</taxon>
        <taxon>Bacillati</taxon>
        <taxon>Actinomycetota</taxon>
        <taxon>Actinomycetes</taxon>
        <taxon>Kitasatosporales</taxon>
        <taxon>Streptomycetaceae</taxon>
        <taxon>Streptomyces</taxon>
    </lineage>
</organism>
<evidence type="ECO:0000313" key="3">
    <source>
        <dbReference type="Proteomes" id="UP001249760"/>
    </source>
</evidence>